<keyword evidence="2" id="KW-1185">Reference proteome</keyword>
<evidence type="ECO:0008006" key="3">
    <source>
        <dbReference type="Google" id="ProtNLM"/>
    </source>
</evidence>
<dbReference type="EMBL" id="BAABLD010000017">
    <property type="protein sequence ID" value="GAA5172576.1"/>
    <property type="molecule type" value="Genomic_DNA"/>
</dbReference>
<proteinExistence type="predicted"/>
<sequence>MTTRPAPRASAMPRQNNLRRAIAAAAARLIAEEGVEDYGFAKRKAARQMGVTEGEFLPTNAEIEEALQEHLSIYQDDDHDERLFALREAAVDAMRLLSPFKPYLTGTVLNGTAGAFSSVELEIYADSAKDVEIFLLGQGLRYEHREVRKSGFDAPEAVLEFDCNDAPVRLAIYDRVAERTPRRAGPGGTAERARIEAVEALLAEAR</sequence>
<evidence type="ECO:0000313" key="2">
    <source>
        <dbReference type="Proteomes" id="UP001500547"/>
    </source>
</evidence>
<comment type="caution">
    <text evidence="1">The sequence shown here is derived from an EMBL/GenBank/DDBJ whole genome shotgun (WGS) entry which is preliminary data.</text>
</comment>
<organism evidence="1 2">
    <name type="scientific">Viridibacterium curvum</name>
    <dbReference type="NCBI Taxonomy" id="1101404"/>
    <lineage>
        <taxon>Bacteria</taxon>
        <taxon>Pseudomonadati</taxon>
        <taxon>Pseudomonadota</taxon>
        <taxon>Betaproteobacteria</taxon>
        <taxon>Rhodocyclales</taxon>
        <taxon>Rhodocyclaceae</taxon>
        <taxon>Viridibacterium</taxon>
    </lineage>
</organism>
<name>A0ABP9R776_9RHOO</name>
<accession>A0ABP9R776</accession>
<dbReference type="RefSeq" id="WP_345534798.1">
    <property type="nucleotide sequence ID" value="NZ_BAABLD010000017.1"/>
</dbReference>
<dbReference type="Proteomes" id="UP001500547">
    <property type="component" value="Unassembled WGS sequence"/>
</dbReference>
<protein>
    <recommendedName>
        <fullName evidence="3">Nucleotidyltransferase</fullName>
    </recommendedName>
</protein>
<gene>
    <name evidence="1" type="ORF">GCM10025770_39010</name>
</gene>
<reference evidence="2" key="1">
    <citation type="journal article" date="2019" name="Int. J. Syst. Evol. Microbiol.">
        <title>The Global Catalogue of Microorganisms (GCM) 10K type strain sequencing project: providing services to taxonomists for standard genome sequencing and annotation.</title>
        <authorList>
            <consortium name="The Broad Institute Genomics Platform"/>
            <consortium name="The Broad Institute Genome Sequencing Center for Infectious Disease"/>
            <person name="Wu L."/>
            <person name="Ma J."/>
        </authorList>
    </citation>
    <scope>NUCLEOTIDE SEQUENCE [LARGE SCALE GENOMIC DNA]</scope>
    <source>
        <strain evidence="2">JCM 18715</strain>
    </source>
</reference>
<evidence type="ECO:0000313" key="1">
    <source>
        <dbReference type="EMBL" id="GAA5172576.1"/>
    </source>
</evidence>